<feature type="transmembrane region" description="Helical" evidence="2">
    <location>
        <begin position="6"/>
        <end position="27"/>
    </location>
</feature>
<organism evidence="4 5">
    <name type="scientific">Morganella morganii</name>
    <name type="common">Proteus morganii</name>
    <dbReference type="NCBI Taxonomy" id="582"/>
    <lineage>
        <taxon>Bacteria</taxon>
        <taxon>Pseudomonadati</taxon>
        <taxon>Pseudomonadota</taxon>
        <taxon>Gammaproteobacteria</taxon>
        <taxon>Enterobacterales</taxon>
        <taxon>Morganellaceae</taxon>
        <taxon>Morganella</taxon>
    </lineage>
</organism>
<keyword evidence="2" id="KW-0472">Membrane</keyword>
<accession>A0A8I0Q2D8</accession>
<feature type="compositionally biased region" description="Polar residues" evidence="1">
    <location>
        <begin position="498"/>
        <end position="508"/>
    </location>
</feature>
<sequence>MAVDTVYVMAGGAYMAQIFNGVATMVGTSAWDSMMRIVMLISGMSALAVYMRAHDPKELVKFVAFMILITSVLLIPKRSVQIIDRSDPTGVYRVDNVPLGLAVPAKFITSIGTDITEIYERLFHLPDSLMYSKTGMLYGADLVGHVSDVMTVNGDLAELMGMYVKNCVIGDIMINHKYSFQELMNSRDPYTLIFRQPSPLRGVMVPYGNSEAQEEGFWTCEMLAKNVLMPKLGIDTTTGGATWEYTVRRLFGGAPNANVLYATLLGDSYNYYYQGGQTAGQLMRTSVVMNALRNGISAYSAQSGDTASLVNLSSSSSYNKMRLSWATSGSIGVKFLPLMNTILLALIFALFPITILLATIHALTIGMLKNYIFSIIYLQSWPPMFAILNSAATFYLRGKTGGTEFNLANLASIQEMHSDIGLVAGWLTLSIPFIAYGIVKGMGSVVSQAGNYLGTAINSSATASSSQAADGTWAFNNMQTDNVSGNKWDTNYSHREGQTTQQLASGASVTQTASGQMVYDSSTAMSRLPVSIKGSDVTASTLQDMARRADVQASSAQHGYQSSVNSGWNQLSQFSTQTGNSATLSSGTDSGMTASQSQAVAKMQNAVSTVAKNQGISKREAYEMLMNNQVSSGYGYGGKVSGGLGFGRDSGSGPKIGFDGYVEANKSDRDSITKGTQESGSRNTDYHYGQNVLAQKDFREGWEVLESERISHGTSQNDNTANSDINQFAATLSVSQNSYDQYMTSRTRSQEYSEMASLAKSHSAQIDSNFDQQFVNYVMEKAPGSADRILSDTSSPDVARERDALAKSFAEERIVPQLESEHAANKAKVSEPGISDTGAGALPADPATSFAENKRKIEKMSDEANIRRDIPGKVAEQQSKTEQHIRDNREQVAAGKQALEDQKVVAVTENQVQQVRHTGNFNQAKNEQKLNPEVQEREQQEREKLLSEQSFRQPRKY</sequence>
<dbReference type="NCBIfam" id="NF010295">
    <property type="entry name" value="PRK13735.1"/>
    <property type="match status" value="1"/>
</dbReference>
<feature type="compositionally biased region" description="Basic and acidic residues" evidence="1">
    <location>
        <begin position="879"/>
        <end position="890"/>
    </location>
</feature>
<feature type="transmembrane region" description="Helical" evidence="2">
    <location>
        <begin position="371"/>
        <end position="396"/>
    </location>
</feature>
<dbReference type="AlphaFoldDB" id="A0A8I0Q2D8"/>
<feature type="transmembrane region" description="Helical" evidence="2">
    <location>
        <begin position="59"/>
        <end position="76"/>
    </location>
</feature>
<evidence type="ECO:0000256" key="1">
    <source>
        <dbReference type="SAM" id="MobiDB-lite"/>
    </source>
</evidence>
<dbReference type="Pfam" id="PF07916">
    <property type="entry name" value="TraG_N"/>
    <property type="match status" value="1"/>
</dbReference>
<dbReference type="InterPro" id="IPR012931">
    <property type="entry name" value="TraG_N_Proteobacteria"/>
</dbReference>
<feature type="compositionally biased region" description="Basic and acidic residues" evidence="1">
    <location>
        <begin position="926"/>
        <end position="946"/>
    </location>
</feature>
<feature type="transmembrane region" description="Helical" evidence="2">
    <location>
        <begin position="420"/>
        <end position="439"/>
    </location>
</feature>
<keyword evidence="2" id="KW-0812">Transmembrane</keyword>
<feature type="region of interest" description="Disordered" evidence="1">
    <location>
        <begin position="816"/>
        <end position="901"/>
    </location>
</feature>
<evidence type="ECO:0000259" key="3">
    <source>
        <dbReference type="Pfam" id="PF07916"/>
    </source>
</evidence>
<proteinExistence type="predicted"/>
<keyword evidence="2" id="KW-1133">Transmembrane helix</keyword>
<reference evidence="4" key="1">
    <citation type="submission" date="2017-12" db="EMBL/GenBank/DDBJ databases">
        <title>Genome sequencing and analysis.</title>
        <authorList>
            <person name="Huang Y.-T."/>
        </authorList>
    </citation>
    <scope>NUCLEOTIDE SEQUENCE</scope>
    <source>
        <strain evidence="4">VGH116</strain>
    </source>
</reference>
<feature type="region of interest" description="Disordered" evidence="1">
    <location>
        <begin position="486"/>
        <end position="508"/>
    </location>
</feature>
<feature type="transmembrane region" description="Helical" evidence="2">
    <location>
        <begin position="342"/>
        <end position="365"/>
    </location>
</feature>
<comment type="caution">
    <text evidence="4">The sequence shown here is derived from an EMBL/GenBank/DDBJ whole genome shotgun (WGS) entry which is preliminary data.</text>
</comment>
<dbReference type="EMBL" id="PKLF01000026">
    <property type="protein sequence ID" value="MBE8614452.1"/>
    <property type="molecule type" value="Genomic_DNA"/>
</dbReference>
<feature type="compositionally biased region" description="Basic and acidic residues" evidence="1">
    <location>
        <begin position="852"/>
        <end position="871"/>
    </location>
</feature>
<feature type="domain" description="TraG N-terminal Proteobacteria" evidence="3">
    <location>
        <begin position="5"/>
        <end position="460"/>
    </location>
</feature>
<protein>
    <submittedName>
        <fullName evidence="4">Conjugal transfer protein TraG</fullName>
    </submittedName>
</protein>
<evidence type="ECO:0000313" key="4">
    <source>
        <dbReference type="EMBL" id="MBE8614452.1"/>
    </source>
</evidence>
<evidence type="ECO:0000313" key="5">
    <source>
        <dbReference type="Proteomes" id="UP000650477"/>
    </source>
</evidence>
<dbReference type="Proteomes" id="UP000650477">
    <property type="component" value="Unassembled WGS sequence"/>
</dbReference>
<name>A0A8I0Q2D8_MORMO</name>
<evidence type="ECO:0000256" key="2">
    <source>
        <dbReference type="SAM" id="Phobius"/>
    </source>
</evidence>
<feature type="region of interest" description="Disordered" evidence="1">
    <location>
        <begin position="916"/>
        <end position="957"/>
    </location>
</feature>
<dbReference type="RefSeq" id="WP_193830289.1">
    <property type="nucleotide sequence ID" value="NZ_PKLF01000026.1"/>
</dbReference>
<feature type="compositionally biased region" description="Polar residues" evidence="1">
    <location>
        <begin position="916"/>
        <end position="925"/>
    </location>
</feature>
<gene>
    <name evidence="4" type="ORF">CYG68_18980</name>
</gene>
<feature type="region of interest" description="Disordered" evidence="1">
    <location>
        <begin position="577"/>
        <end position="597"/>
    </location>
</feature>